<proteinExistence type="predicted"/>
<reference evidence="3" key="1">
    <citation type="journal article" date="2017" name="Nat. Microbiol.">
        <title>Global analysis of biosynthetic gene clusters reveals vast potential of secondary metabolite production in Penicillium species.</title>
        <authorList>
            <person name="Nielsen J.C."/>
            <person name="Grijseels S."/>
            <person name="Prigent S."/>
            <person name="Ji B."/>
            <person name="Dainat J."/>
            <person name="Nielsen K.F."/>
            <person name="Frisvad J.C."/>
            <person name="Workman M."/>
            <person name="Nielsen J."/>
        </authorList>
    </citation>
    <scope>NUCLEOTIDE SEQUENCE [LARGE SCALE GENOMIC DNA]</scope>
    <source>
        <strain evidence="3">IBT 11843</strain>
    </source>
</reference>
<dbReference type="STRING" id="69771.A0A1V6NQY8"/>
<dbReference type="OrthoDB" id="10042665at2759"/>
<dbReference type="EMBL" id="MDYL01000046">
    <property type="protein sequence ID" value="OQD67113.1"/>
    <property type="molecule type" value="Genomic_DNA"/>
</dbReference>
<sequence>MFMEDNERKKERMRGDGMDAQKLSVADLLVACPTVCCFSFKEKMFLECVVSALRDVDWSPESFDCLQILSDTKTMLLSLAKTRLGLIPTVPFDDVIDGKGQGLNVLLNGPPGVGKTFTVEATSEYFKRPLYSISAGELVVDHGDSHALESQLEIIFKIAKHFNAFLLLDEADAFMASRTELHDNHNRLVTVFLRKLEHYRGLLFLTSNRGIQFDEAILSRIHLTIEYKNLTRDFRRGL</sequence>
<dbReference type="InterPro" id="IPR003593">
    <property type="entry name" value="AAA+_ATPase"/>
</dbReference>
<dbReference type="Gene3D" id="3.40.50.300">
    <property type="entry name" value="P-loop containing nucleotide triphosphate hydrolases"/>
    <property type="match status" value="1"/>
</dbReference>
<evidence type="ECO:0000259" key="1">
    <source>
        <dbReference type="SMART" id="SM00382"/>
    </source>
</evidence>
<protein>
    <recommendedName>
        <fullName evidence="1">AAA+ ATPase domain-containing protein</fullName>
    </recommendedName>
</protein>
<dbReference type="CDD" id="cd19481">
    <property type="entry name" value="RecA-like_protease"/>
    <property type="match status" value="1"/>
</dbReference>
<dbReference type="InterPro" id="IPR027417">
    <property type="entry name" value="P-loop_NTPase"/>
</dbReference>
<dbReference type="SUPFAM" id="SSF52540">
    <property type="entry name" value="P-loop containing nucleoside triphosphate hydrolases"/>
    <property type="match status" value="1"/>
</dbReference>
<dbReference type="PANTHER" id="PTHR46411">
    <property type="entry name" value="FAMILY ATPASE, PUTATIVE-RELATED"/>
    <property type="match status" value="1"/>
</dbReference>
<dbReference type="Proteomes" id="UP000191522">
    <property type="component" value="Unassembled WGS sequence"/>
</dbReference>
<evidence type="ECO:0000313" key="3">
    <source>
        <dbReference type="Proteomes" id="UP000191522"/>
    </source>
</evidence>
<feature type="domain" description="AAA+ ATPase" evidence="1">
    <location>
        <begin position="101"/>
        <end position="231"/>
    </location>
</feature>
<dbReference type="InterPro" id="IPR003959">
    <property type="entry name" value="ATPase_AAA_core"/>
</dbReference>
<organism evidence="2 3">
    <name type="scientific">Penicillium decumbens</name>
    <dbReference type="NCBI Taxonomy" id="69771"/>
    <lineage>
        <taxon>Eukaryota</taxon>
        <taxon>Fungi</taxon>
        <taxon>Dikarya</taxon>
        <taxon>Ascomycota</taxon>
        <taxon>Pezizomycotina</taxon>
        <taxon>Eurotiomycetes</taxon>
        <taxon>Eurotiomycetidae</taxon>
        <taxon>Eurotiales</taxon>
        <taxon>Aspergillaceae</taxon>
        <taxon>Penicillium</taxon>
    </lineage>
</organism>
<keyword evidence="3" id="KW-1185">Reference proteome</keyword>
<evidence type="ECO:0000313" key="2">
    <source>
        <dbReference type="EMBL" id="OQD67113.1"/>
    </source>
</evidence>
<accession>A0A1V6NQY8</accession>
<dbReference type="GO" id="GO:0005524">
    <property type="term" value="F:ATP binding"/>
    <property type="evidence" value="ECO:0007669"/>
    <property type="project" value="InterPro"/>
</dbReference>
<dbReference type="OMA" id="FMEDNER"/>
<gene>
    <name evidence="2" type="ORF">PENDEC_c046G05135</name>
</gene>
<dbReference type="AlphaFoldDB" id="A0A1V6NQY8"/>
<name>A0A1V6NQY8_PENDC</name>
<comment type="caution">
    <text evidence="2">The sequence shown here is derived from an EMBL/GenBank/DDBJ whole genome shotgun (WGS) entry which is preliminary data.</text>
</comment>
<dbReference type="Pfam" id="PF00004">
    <property type="entry name" value="AAA"/>
    <property type="match status" value="1"/>
</dbReference>
<dbReference type="GO" id="GO:0016887">
    <property type="term" value="F:ATP hydrolysis activity"/>
    <property type="evidence" value="ECO:0007669"/>
    <property type="project" value="InterPro"/>
</dbReference>
<dbReference type="SMART" id="SM00382">
    <property type="entry name" value="AAA"/>
    <property type="match status" value="1"/>
</dbReference>
<dbReference type="PANTHER" id="PTHR46411:SF3">
    <property type="entry name" value="AAA+ ATPASE DOMAIN-CONTAINING PROTEIN"/>
    <property type="match status" value="1"/>
</dbReference>